<dbReference type="GO" id="GO:0015833">
    <property type="term" value="P:peptide transport"/>
    <property type="evidence" value="ECO:0007669"/>
    <property type="project" value="InterPro"/>
</dbReference>
<evidence type="ECO:0000313" key="6">
    <source>
        <dbReference type="Proteomes" id="UP000002016"/>
    </source>
</evidence>
<evidence type="ECO:0000256" key="2">
    <source>
        <dbReference type="ARBA" id="ARBA00022741"/>
    </source>
</evidence>
<dbReference type="GO" id="GO:0016887">
    <property type="term" value="F:ATP hydrolysis activity"/>
    <property type="evidence" value="ECO:0007669"/>
    <property type="project" value="InterPro"/>
</dbReference>
<protein>
    <submittedName>
        <fullName evidence="5">Oligopeptide/dipeptide ABC transporter, ATPase subunit</fullName>
    </submittedName>
</protein>
<keyword evidence="3" id="KW-0067">ATP-binding</keyword>
<dbReference type="PANTHER" id="PTHR43067:SF3">
    <property type="entry name" value="MALTOSE ABC TRANSPORTER, ATP-BINDING PROTEIN"/>
    <property type="match status" value="1"/>
</dbReference>
<dbReference type="InterPro" id="IPR017871">
    <property type="entry name" value="ABC_transporter-like_CS"/>
</dbReference>
<evidence type="ECO:0000259" key="4">
    <source>
        <dbReference type="PROSITE" id="PS50893"/>
    </source>
</evidence>
<proteinExistence type="predicted"/>
<dbReference type="PROSITE" id="PS50893">
    <property type="entry name" value="ABC_TRANSPORTER_2"/>
    <property type="match status" value="1"/>
</dbReference>
<organism evidence="5 6">
    <name type="scientific">Pseudothermotoga lettingae (strain ATCC BAA-301 / DSM 14385 / NBRC 107922 / TMO)</name>
    <name type="common">Thermotoga lettingae</name>
    <dbReference type="NCBI Taxonomy" id="416591"/>
    <lineage>
        <taxon>Bacteria</taxon>
        <taxon>Thermotogati</taxon>
        <taxon>Thermotogota</taxon>
        <taxon>Thermotogae</taxon>
        <taxon>Thermotogales</taxon>
        <taxon>Thermotogaceae</taxon>
        <taxon>Pseudothermotoga</taxon>
    </lineage>
</organism>
<dbReference type="GO" id="GO:0005524">
    <property type="term" value="F:ATP binding"/>
    <property type="evidence" value="ECO:0007669"/>
    <property type="project" value="UniProtKB-KW"/>
</dbReference>
<sequence length="323" mass="36886">MSKQILQVRNLKIYYSTLYGYVKAVDDVSFEVNRGEILGVAGESGCGKSTLGTGLIFLKPPMKYISGEALLDGKNIMGLPEKEMRKIRYEKISLIPQYAMDALNPTKKIRHIIRDILKEHRFTFESRRDIIQERLKIVNLNEKVIEMYPIELSGGMKQRLAMVIATLLNPEILIADEITSALDVSTQRAVLQMLYEMREKKIMGSLIFITHDLSVLKQIADRVLIMYAGKLAELSPIEDVIRKPLHPYAKLLLGSLPKIGVRYYQRKLKGIVGYPPNLLNIDSGCRFKDRCPMAFNKCEEDPPVFKIDSRKVACWLYEEGDKN</sequence>
<dbReference type="InterPro" id="IPR013563">
    <property type="entry name" value="Oligopep_ABC_C"/>
</dbReference>
<dbReference type="NCBIfam" id="TIGR01727">
    <property type="entry name" value="oligo_HPY"/>
    <property type="match status" value="1"/>
</dbReference>
<dbReference type="PANTHER" id="PTHR43067">
    <property type="entry name" value="OLIGOPEPTIDE/DIPEPTIDE ABC TRANSPORTER, ATPASE SUBUNIT"/>
    <property type="match status" value="1"/>
</dbReference>
<dbReference type="AlphaFoldDB" id="A8F763"/>
<dbReference type="STRING" id="416591.Tlet_1441"/>
<evidence type="ECO:0000313" key="5">
    <source>
        <dbReference type="EMBL" id="ABV33997.1"/>
    </source>
</evidence>
<dbReference type="KEGG" id="tle:Tlet_1441"/>
<reference evidence="5 6" key="1">
    <citation type="submission" date="2007-08" db="EMBL/GenBank/DDBJ databases">
        <title>Complete sequence of Thermotoga lettingae TMO.</title>
        <authorList>
            <consortium name="US DOE Joint Genome Institute"/>
            <person name="Copeland A."/>
            <person name="Lucas S."/>
            <person name="Lapidus A."/>
            <person name="Barry K."/>
            <person name="Glavina del Rio T."/>
            <person name="Dalin E."/>
            <person name="Tice H."/>
            <person name="Pitluck S."/>
            <person name="Foster B."/>
            <person name="Bruce D."/>
            <person name="Schmutz J."/>
            <person name="Larimer F."/>
            <person name="Land M."/>
            <person name="Hauser L."/>
            <person name="Kyrpides N."/>
            <person name="Mikhailova N."/>
            <person name="Nelson K."/>
            <person name="Gogarten J.P."/>
            <person name="Noll K."/>
            <person name="Richardson P."/>
        </authorList>
    </citation>
    <scope>NUCLEOTIDE SEQUENCE [LARGE SCALE GENOMIC DNA]</scope>
    <source>
        <strain evidence="6">ATCC BAA-301 / DSM 14385 / NBRC 107922 / TMO</strain>
    </source>
</reference>
<reference evidence="5 6" key="2">
    <citation type="journal article" date="2009" name="Proc. Natl. Acad. Sci. U.S.A.">
        <title>On the chimeric nature, thermophilic origin, and phylogenetic placement of the Thermotogales.</title>
        <authorList>
            <person name="Zhaxybayeva O."/>
            <person name="Swithers K.S."/>
            <person name="Lapierre P."/>
            <person name="Fournier G.P."/>
            <person name="Bickhart D.M."/>
            <person name="DeBoy R.T."/>
            <person name="Nelson K.E."/>
            <person name="Nesbo C.L."/>
            <person name="Doolittle W.F."/>
            <person name="Gogarten J.P."/>
            <person name="Noll K.M."/>
        </authorList>
    </citation>
    <scope>NUCLEOTIDE SEQUENCE [LARGE SCALE GENOMIC DNA]</scope>
    <source>
        <strain evidence="6">ATCC BAA-301 / DSM 14385 / NBRC 107922 / TMO</strain>
    </source>
</reference>
<keyword evidence="2" id="KW-0547">Nucleotide-binding</keyword>
<dbReference type="CDD" id="cd03257">
    <property type="entry name" value="ABC_NikE_OppD_transporters"/>
    <property type="match status" value="1"/>
</dbReference>
<dbReference type="HOGENOM" id="CLU_000604_1_23_0"/>
<keyword evidence="1" id="KW-0813">Transport</keyword>
<dbReference type="PROSITE" id="PS00211">
    <property type="entry name" value="ABC_TRANSPORTER_1"/>
    <property type="match status" value="1"/>
</dbReference>
<dbReference type="InterPro" id="IPR003439">
    <property type="entry name" value="ABC_transporter-like_ATP-bd"/>
</dbReference>
<dbReference type="SMART" id="SM00382">
    <property type="entry name" value="AAA"/>
    <property type="match status" value="1"/>
</dbReference>
<feature type="domain" description="ABC transporter" evidence="4">
    <location>
        <begin position="8"/>
        <end position="253"/>
    </location>
</feature>
<gene>
    <name evidence="5" type="ordered locus">Tlet_1441</name>
</gene>
<dbReference type="SUPFAM" id="SSF52540">
    <property type="entry name" value="P-loop containing nucleoside triphosphate hydrolases"/>
    <property type="match status" value="1"/>
</dbReference>
<dbReference type="Proteomes" id="UP000002016">
    <property type="component" value="Chromosome"/>
</dbReference>
<dbReference type="InterPro" id="IPR027417">
    <property type="entry name" value="P-loop_NTPase"/>
</dbReference>
<dbReference type="Pfam" id="PF00005">
    <property type="entry name" value="ABC_tran"/>
    <property type="match status" value="1"/>
</dbReference>
<dbReference type="EMBL" id="CP000812">
    <property type="protein sequence ID" value="ABV33997.1"/>
    <property type="molecule type" value="Genomic_DNA"/>
</dbReference>
<dbReference type="RefSeq" id="WP_012003473.1">
    <property type="nucleotide sequence ID" value="NC_009828.1"/>
</dbReference>
<dbReference type="InterPro" id="IPR003593">
    <property type="entry name" value="AAA+_ATPase"/>
</dbReference>
<dbReference type="Pfam" id="PF08352">
    <property type="entry name" value="oligo_HPY"/>
    <property type="match status" value="1"/>
</dbReference>
<dbReference type="FunFam" id="3.40.50.300:FF:000016">
    <property type="entry name" value="Oligopeptide ABC transporter ATP-binding component"/>
    <property type="match status" value="1"/>
</dbReference>
<evidence type="ECO:0000256" key="3">
    <source>
        <dbReference type="ARBA" id="ARBA00022840"/>
    </source>
</evidence>
<name>A8F763_PSELT</name>
<keyword evidence="6" id="KW-1185">Reference proteome</keyword>
<evidence type="ECO:0000256" key="1">
    <source>
        <dbReference type="ARBA" id="ARBA00022448"/>
    </source>
</evidence>
<dbReference type="Gene3D" id="3.40.50.300">
    <property type="entry name" value="P-loop containing nucleotide triphosphate hydrolases"/>
    <property type="match status" value="1"/>
</dbReference>
<accession>A8F763</accession>
<dbReference type="eggNOG" id="COG0444">
    <property type="taxonomic scope" value="Bacteria"/>
</dbReference>